<comment type="caution">
    <text evidence="2">The sequence shown here is derived from an EMBL/GenBank/DDBJ whole genome shotgun (WGS) entry which is preliminary data.</text>
</comment>
<dbReference type="SUPFAM" id="SSF48065">
    <property type="entry name" value="DBL homology domain (DH-domain)"/>
    <property type="match status" value="1"/>
</dbReference>
<gene>
    <name evidence="2" type="ORF">ACEWY4_005176</name>
</gene>
<evidence type="ECO:0000313" key="2">
    <source>
        <dbReference type="EMBL" id="KAL2098696.1"/>
    </source>
</evidence>
<dbReference type="InterPro" id="IPR001810">
    <property type="entry name" value="F-box_dom"/>
</dbReference>
<dbReference type="Proteomes" id="UP001591681">
    <property type="component" value="Unassembled WGS sequence"/>
</dbReference>
<proteinExistence type="predicted"/>
<evidence type="ECO:0000259" key="1">
    <source>
        <dbReference type="PROSITE" id="PS50010"/>
    </source>
</evidence>
<dbReference type="InterPro" id="IPR035899">
    <property type="entry name" value="DBL_dom_sf"/>
</dbReference>
<dbReference type="Pfam" id="PF00621">
    <property type="entry name" value="RhoGEF"/>
    <property type="match status" value="1"/>
</dbReference>
<dbReference type="SMART" id="SM00325">
    <property type="entry name" value="RhoGEF"/>
    <property type="match status" value="1"/>
</dbReference>
<dbReference type="Gene3D" id="1.20.1280.50">
    <property type="match status" value="1"/>
</dbReference>
<dbReference type="AlphaFoldDB" id="A0ABD1KHK5"/>
<dbReference type="CDD" id="cd22173">
    <property type="entry name" value="F-box_ECT2L"/>
    <property type="match status" value="1"/>
</dbReference>
<dbReference type="InterPro" id="IPR025592">
    <property type="entry name" value="DUF4347"/>
</dbReference>
<feature type="domain" description="DH" evidence="1">
    <location>
        <begin position="625"/>
        <end position="735"/>
    </location>
</feature>
<accession>A0ABD1KHK5</accession>
<dbReference type="Pfam" id="PF12937">
    <property type="entry name" value="F-box-like"/>
    <property type="match status" value="1"/>
</dbReference>
<keyword evidence="3" id="KW-1185">Reference proteome</keyword>
<evidence type="ECO:0000313" key="3">
    <source>
        <dbReference type="Proteomes" id="UP001591681"/>
    </source>
</evidence>
<name>A0ABD1KHK5_9TELE</name>
<dbReference type="EMBL" id="JBHFQA010000005">
    <property type="protein sequence ID" value="KAL2098696.1"/>
    <property type="molecule type" value="Genomic_DNA"/>
</dbReference>
<reference evidence="2 3" key="1">
    <citation type="submission" date="2024-09" db="EMBL/GenBank/DDBJ databases">
        <title>A chromosome-level genome assembly of Gray's grenadier anchovy, Coilia grayii.</title>
        <authorList>
            <person name="Fu Z."/>
        </authorList>
    </citation>
    <scope>NUCLEOTIDE SEQUENCE [LARGE SCALE GENOMIC DNA]</scope>
    <source>
        <strain evidence="2">G4</strain>
        <tissue evidence="2">Muscle</tissue>
    </source>
</reference>
<dbReference type="Gene3D" id="1.20.900.10">
    <property type="entry name" value="Dbl homology (DH) domain"/>
    <property type="match status" value="1"/>
</dbReference>
<dbReference type="InterPro" id="IPR000219">
    <property type="entry name" value="DH_dom"/>
</dbReference>
<dbReference type="SMART" id="SM00256">
    <property type="entry name" value="FBOX"/>
    <property type="match status" value="1"/>
</dbReference>
<organism evidence="2 3">
    <name type="scientific">Coilia grayii</name>
    <name type="common">Gray's grenadier anchovy</name>
    <dbReference type="NCBI Taxonomy" id="363190"/>
    <lineage>
        <taxon>Eukaryota</taxon>
        <taxon>Metazoa</taxon>
        <taxon>Chordata</taxon>
        <taxon>Craniata</taxon>
        <taxon>Vertebrata</taxon>
        <taxon>Euteleostomi</taxon>
        <taxon>Actinopterygii</taxon>
        <taxon>Neopterygii</taxon>
        <taxon>Teleostei</taxon>
        <taxon>Clupei</taxon>
        <taxon>Clupeiformes</taxon>
        <taxon>Clupeoidei</taxon>
        <taxon>Engraulidae</taxon>
        <taxon>Coilinae</taxon>
        <taxon>Coilia</taxon>
    </lineage>
</organism>
<dbReference type="SUPFAM" id="SSF81383">
    <property type="entry name" value="F-box domain"/>
    <property type="match status" value="1"/>
</dbReference>
<dbReference type="Pfam" id="PF14252">
    <property type="entry name" value="DUF4347"/>
    <property type="match status" value="1"/>
</dbReference>
<dbReference type="PANTHER" id="PTHR46857">
    <property type="entry name" value="EPITHELIAL CELL-TRANSFORMING SEQUENCE 2 ONCOGENE-LIKE"/>
    <property type="match status" value="1"/>
</dbReference>
<dbReference type="PROSITE" id="PS50010">
    <property type="entry name" value="DH_2"/>
    <property type="match status" value="1"/>
</dbReference>
<dbReference type="PANTHER" id="PTHR46857:SF1">
    <property type="entry name" value="EPITHELIAL CELL-TRANSFORMING SEQUENCE 2 ONCOGENE-LIKE"/>
    <property type="match status" value="1"/>
</dbReference>
<dbReference type="InterPro" id="IPR036047">
    <property type="entry name" value="F-box-like_dom_sf"/>
</dbReference>
<sequence>MEFESLNFSGRCLRPHSVKEWQLSCTDYQTPSMDGLLNEDVSGVRFSAWTPINNKSSNQQLFQERTTLIFHWFDLWTDRQRKHFIHALLMRCSNSQRKFTRDWLMEAVPVKRIDFTSVLPRCLSLYILSFLNPMELCKAAQVSWHWKFLAEQDCLWSDKCVRRGWFLPYTPSHREVGAWKAHYISCASSLDYLTPREAAEMYGTLNEVVGDAEEKRETLREHMIRRAIRQKEAEHKRDSVKSRRAWLSNSWSAGSNTKAICGHQKPTGMGITSSLVTLGEKYRSMLSLQDQEDVVLSHKSLNMVQTSRTASMRSLCLSSSVGSHVKLTGLTASPGPPAVRLILISSRVPAYELLLAAARVSVVPLVYEHSAATLDWLVTQTERLTRGRCVQSIGLITEGGTEDITIIQGLKVSETTVLNPKVREFWEKMAGWIIPQTEGGSLDIFLPLAASSTGASLVRNLSSLTGLDVRVPSGICTGSYQHILSEWCGLGEFPPLVYFNEAPLLTWCWQAKWLEEALRGLSHHLGPQLQQLSKETQGRMLGQFLCDRMKLADDLVKSEVTAALTEALMALSTKSIERPLEFLARFLQRSCEGESEKLPLMEDRRMGALSPLVEVPQDAVAEANRRLALVRELQRSESRYVQHLQSVSREYYAPLRAALDSNRAILSSANVLMVFAPILDILEVNSVFLRELTERLGEWSPQQCVGDVCKKLCTQLWVYTNFFNNYPTILKTIDKVLYRYMVYVPRLAYTCLEYTVLLLTLTFTRKPFGCHVYSAIVWCVGRGAGQQKSTKVLHLQGAILTGLLGVWSCKQE</sequence>
<protein>
    <recommendedName>
        <fullName evidence="1">DH domain-containing protein</fullName>
    </recommendedName>
</protein>
<dbReference type="InterPro" id="IPR052805">
    <property type="entry name" value="GEF_Ubiquitin-Prot_Reg"/>
</dbReference>